<evidence type="ECO:0008006" key="4">
    <source>
        <dbReference type="Google" id="ProtNLM"/>
    </source>
</evidence>
<protein>
    <recommendedName>
        <fullName evidence="4">Holin</fullName>
    </recommendedName>
</protein>
<organism evidence="2 3">
    <name type="scientific">Paenibacillus motobuensis</name>
    <dbReference type="NCBI Taxonomy" id="295324"/>
    <lineage>
        <taxon>Bacteria</taxon>
        <taxon>Bacillati</taxon>
        <taxon>Bacillota</taxon>
        <taxon>Bacilli</taxon>
        <taxon>Bacillales</taxon>
        <taxon>Paenibacillaceae</taxon>
        <taxon>Paenibacillus</taxon>
    </lineage>
</organism>
<dbReference type="InterPro" id="IPR024405">
    <property type="entry name" value="Phage_BhlA/UviB"/>
</dbReference>
<feature type="transmembrane region" description="Helical" evidence="1">
    <location>
        <begin position="12"/>
        <end position="30"/>
    </location>
</feature>
<proteinExistence type="predicted"/>
<sequence>MDQVFWEAVAKNGIFAILLVVVATILWREIRRVSDKAQAREERMHEEALAREDRLMKLAEGLTERFEVLARQNEELASDVHEIKAIINGKDAA</sequence>
<dbReference type="EMBL" id="BAAACX010000013">
    <property type="protein sequence ID" value="GAA0397969.1"/>
    <property type="molecule type" value="Genomic_DNA"/>
</dbReference>
<dbReference type="RefSeq" id="WP_343862690.1">
    <property type="nucleotide sequence ID" value="NZ_BAAACX010000013.1"/>
</dbReference>
<evidence type="ECO:0000313" key="2">
    <source>
        <dbReference type="EMBL" id="GAA0397969.1"/>
    </source>
</evidence>
<dbReference type="Pfam" id="PF10960">
    <property type="entry name" value="Holin_BhlA"/>
    <property type="match status" value="1"/>
</dbReference>
<evidence type="ECO:0000313" key="3">
    <source>
        <dbReference type="Proteomes" id="UP001500340"/>
    </source>
</evidence>
<keyword evidence="1" id="KW-0812">Transmembrane</keyword>
<accession>A0ABN0YKI0</accession>
<comment type="caution">
    <text evidence="2">The sequence shown here is derived from an EMBL/GenBank/DDBJ whole genome shotgun (WGS) entry which is preliminary data.</text>
</comment>
<evidence type="ECO:0000256" key="1">
    <source>
        <dbReference type="SAM" id="Phobius"/>
    </source>
</evidence>
<keyword evidence="3" id="KW-1185">Reference proteome</keyword>
<gene>
    <name evidence="2" type="ORF">GCM10008933_30730</name>
</gene>
<keyword evidence="1" id="KW-0472">Membrane</keyword>
<keyword evidence="1" id="KW-1133">Transmembrane helix</keyword>
<name>A0ABN0YKI0_9BACL</name>
<dbReference type="Proteomes" id="UP001500340">
    <property type="component" value="Unassembled WGS sequence"/>
</dbReference>
<reference evidence="2 3" key="1">
    <citation type="journal article" date="2019" name="Int. J. Syst. Evol. Microbiol.">
        <title>The Global Catalogue of Microorganisms (GCM) 10K type strain sequencing project: providing services to taxonomists for standard genome sequencing and annotation.</title>
        <authorList>
            <consortium name="The Broad Institute Genomics Platform"/>
            <consortium name="The Broad Institute Genome Sequencing Center for Infectious Disease"/>
            <person name="Wu L."/>
            <person name="Ma J."/>
        </authorList>
    </citation>
    <scope>NUCLEOTIDE SEQUENCE [LARGE SCALE GENOMIC DNA]</scope>
    <source>
        <strain evidence="2 3">JCM 12774</strain>
    </source>
</reference>